<dbReference type="STRING" id="1514971.AUR64_15950"/>
<feature type="domain" description="PGF-CTERM archaeal protein-sorting signal" evidence="4">
    <location>
        <begin position="313"/>
        <end position="335"/>
    </location>
</feature>
<keyword evidence="3" id="KW-0812">Transmembrane</keyword>
<keyword evidence="3" id="KW-0472">Membrane</keyword>
<evidence type="ECO:0000256" key="2">
    <source>
        <dbReference type="SAM" id="MobiDB-lite"/>
    </source>
</evidence>
<name>A0A0W1R789_9EURY</name>
<gene>
    <name evidence="6" type="ORF">AUR64_15950</name>
</gene>
<dbReference type="InterPro" id="IPR055913">
    <property type="entry name" value="DUF7490"/>
</dbReference>
<dbReference type="Pfam" id="PF18204">
    <property type="entry name" value="PGF-CTERM"/>
    <property type="match status" value="1"/>
</dbReference>
<accession>A0A0W1R789</accession>
<evidence type="ECO:0000259" key="4">
    <source>
        <dbReference type="Pfam" id="PF18204"/>
    </source>
</evidence>
<dbReference type="GO" id="GO:0030115">
    <property type="term" value="C:S-layer"/>
    <property type="evidence" value="ECO:0007669"/>
    <property type="project" value="UniProtKB-SubCell"/>
</dbReference>
<evidence type="ECO:0000313" key="7">
    <source>
        <dbReference type="Proteomes" id="UP000054387"/>
    </source>
</evidence>
<dbReference type="EMBL" id="LOPU01000029">
    <property type="protein sequence ID" value="KTG09278.1"/>
    <property type="molecule type" value="Genomic_DNA"/>
</dbReference>
<sequence>MNRETTFVAAATVVVVASLVAAAVVPGALADPTDDGPLRPGPVHVEEVPIAPGAATGETATLAVEARLEHRGNPTDNVTVLFRAIDSESNLVETSRTVEVGTLTGDRETPVRANLTVAREGGYEIETIVFRDGERVADATRRVSGLEALTPAYADSNVVFAESTALQPVSVSVGSAEGDRVSLDLSGALTNEGDTPTGDLEVTFVVRQAESNVVADRVTVPVGEIRAGRTSTVDASVTVPAEYNYYVDAILWRDDVHVDSAQSVANLDPTERISANVTEQEVEFEVEDFESDDEETTAAEDGGTYGADSQTTTPGFGVAVAVVALLATALLVRRRSE</sequence>
<comment type="caution">
    <text evidence="6">The sequence shown here is derived from an EMBL/GenBank/DDBJ whole genome shotgun (WGS) entry which is preliminary data.</text>
</comment>
<reference evidence="6 7" key="1">
    <citation type="submission" date="2015-12" db="EMBL/GenBank/DDBJ databases">
        <title>Haloprofundus marisrubri gen. nov., sp. nov., an extremely halophilic archaeon isolated from the Discovery deep brine-seawater interface in the Red Sea.</title>
        <authorList>
            <person name="Zhang G."/>
            <person name="Stingl U."/>
            <person name="Rashid M."/>
        </authorList>
    </citation>
    <scope>NUCLEOTIDE SEQUENCE [LARGE SCALE GENOMIC DNA]</scope>
    <source>
        <strain evidence="6 7">SB9</strain>
    </source>
</reference>
<proteinExistence type="predicted"/>
<organism evidence="6 7">
    <name type="scientific">Haloprofundus marisrubri</name>
    <dbReference type="NCBI Taxonomy" id="1514971"/>
    <lineage>
        <taxon>Archaea</taxon>
        <taxon>Methanobacteriati</taxon>
        <taxon>Methanobacteriota</taxon>
        <taxon>Stenosarchaea group</taxon>
        <taxon>Halobacteria</taxon>
        <taxon>Halobacteriales</taxon>
        <taxon>Haloferacaceae</taxon>
        <taxon>Haloprofundus</taxon>
    </lineage>
</organism>
<feature type="compositionally biased region" description="Acidic residues" evidence="2">
    <location>
        <begin position="286"/>
        <end position="298"/>
    </location>
</feature>
<keyword evidence="3" id="KW-1133">Transmembrane helix</keyword>
<dbReference type="RefSeq" id="WP_058582430.1">
    <property type="nucleotide sequence ID" value="NZ_LOPU01000029.1"/>
</dbReference>
<dbReference type="Pfam" id="PF24318">
    <property type="entry name" value="DUF7490"/>
    <property type="match status" value="2"/>
</dbReference>
<dbReference type="Proteomes" id="UP000054387">
    <property type="component" value="Unassembled WGS sequence"/>
</dbReference>
<keyword evidence="1" id="KW-0732">Signal</keyword>
<evidence type="ECO:0000313" key="6">
    <source>
        <dbReference type="EMBL" id="KTG09278.1"/>
    </source>
</evidence>
<evidence type="ECO:0000259" key="5">
    <source>
        <dbReference type="Pfam" id="PF24318"/>
    </source>
</evidence>
<feature type="domain" description="DUF7490" evidence="5">
    <location>
        <begin position="165"/>
        <end position="268"/>
    </location>
</feature>
<dbReference type="GO" id="GO:0005886">
    <property type="term" value="C:plasma membrane"/>
    <property type="evidence" value="ECO:0007669"/>
    <property type="project" value="UniProtKB-SubCell"/>
</dbReference>
<feature type="domain" description="DUF7490" evidence="5">
    <location>
        <begin position="43"/>
        <end position="147"/>
    </location>
</feature>
<dbReference type="OrthoDB" id="50312at2157"/>
<dbReference type="NCBIfam" id="TIGR04126">
    <property type="entry name" value="PGF_CTERM"/>
    <property type="match status" value="1"/>
</dbReference>
<feature type="transmembrane region" description="Helical" evidence="3">
    <location>
        <begin position="314"/>
        <end position="332"/>
    </location>
</feature>
<keyword evidence="7" id="KW-1185">Reference proteome</keyword>
<dbReference type="AlphaFoldDB" id="A0A0W1R789"/>
<dbReference type="InterPro" id="IPR026371">
    <property type="entry name" value="PGF_CTERM"/>
</dbReference>
<evidence type="ECO:0000256" key="1">
    <source>
        <dbReference type="ARBA" id="ARBA00022729"/>
    </source>
</evidence>
<evidence type="ECO:0000256" key="3">
    <source>
        <dbReference type="SAM" id="Phobius"/>
    </source>
</evidence>
<feature type="region of interest" description="Disordered" evidence="2">
    <location>
        <begin position="286"/>
        <end position="310"/>
    </location>
</feature>
<protein>
    <submittedName>
        <fullName evidence="6">PGF-CTERM sorting domain-containing protein</fullName>
    </submittedName>
</protein>